<dbReference type="Pfam" id="PF00891">
    <property type="entry name" value="Methyltransf_2"/>
    <property type="match status" value="1"/>
</dbReference>
<dbReference type="GO" id="GO:0032259">
    <property type="term" value="P:methylation"/>
    <property type="evidence" value="ECO:0007669"/>
    <property type="project" value="UniProtKB-KW"/>
</dbReference>
<dbReference type="PANTHER" id="PTHR43712:SF1">
    <property type="entry name" value="HYPOTHETICAL O-METHYLTRANSFERASE (EUROFUNG)-RELATED"/>
    <property type="match status" value="1"/>
</dbReference>
<dbReference type="InterPro" id="IPR001077">
    <property type="entry name" value="COMT_C"/>
</dbReference>
<reference evidence="6" key="1">
    <citation type="journal article" date="2021" name="Nat. Commun.">
        <title>Genetic determinants of endophytism in the Arabidopsis root mycobiome.</title>
        <authorList>
            <person name="Mesny F."/>
            <person name="Miyauchi S."/>
            <person name="Thiergart T."/>
            <person name="Pickel B."/>
            <person name="Atanasova L."/>
            <person name="Karlsson M."/>
            <person name="Huettel B."/>
            <person name="Barry K.W."/>
            <person name="Haridas S."/>
            <person name="Chen C."/>
            <person name="Bauer D."/>
            <person name="Andreopoulos W."/>
            <person name="Pangilinan J."/>
            <person name="LaButti K."/>
            <person name="Riley R."/>
            <person name="Lipzen A."/>
            <person name="Clum A."/>
            <person name="Drula E."/>
            <person name="Henrissat B."/>
            <person name="Kohler A."/>
            <person name="Grigoriev I.V."/>
            <person name="Martin F.M."/>
            <person name="Hacquard S."/>
        </authorList>
    </citation>
    <scope>NUCLEOTIDE SEQUENCE</scope>
    <source>
        <strain evidence="6">MPI-CAGE-AT-0021</strain>
    </source>
</reference>
<evidence type="ECO:0000256" key="4">
    <source>
        <dbReference type="SAM" id="MobiDB-lite"/>
    </source>
</evidence>
<evidence type="ECO:0000256" key="2">
    <source>
        <dbReference type="ARBA" id="ARBA00022679"/>
    </source>
</evidence>
<dbReference type="Proteomes" id="UP000717696">
    <property type="component" value="Unassembled WGS sequence"/>
</dbReference>
<gene>
    <name evidence="6" type="ORF">B0J13DRAFT_588663</name>
</gene>
<dbReference type="InterPro" id="IPR029063">
    <property type="entry name" value="SAM-dependent_MTases_sf"/>
</dbReference>
<dbReference type="AlphaFoldDB" id="A0A9P9DYW3"/>
<feature type="region of interest" description="Disordered" evidence="4">
    <location>
        <begin position="223"/>
        <end position="246"/>
    </location>
</feature>
<feature type="compositionally biased region" description="Low complexity" evidence="4">
    <location>
        <begin position="225"/>
        <end position="240"/>
    </location>
</feature>
<evidence type="ECO:0000313" key="7">
    <source>
        <dbReference type="Proteomes" id="UP000717696"/>
    </source>
</evidence>
<evidence type="ECO:0000256" key="3">
    <source>
        <dbReference type="ARBA" id="ARBA00022691"/>
    </source>
</evidence>
<keyword evidence="3" id="KW-0949">S-adenosyl-L-methionine</keyword>
<name>A0A9P9DYW3_9HYPO</name>
<dbReference type="InterPro" id="IPR016461">
    <property type="entry name" value="COMT-like"/>
</dbReference>
<keyword evidence="2" id="KW-0808">Transferase</keyword>
<dbReference type="Gene3D" id="3.40.50.150">
    <property type="entry name" value="Vaccinia Virus protein VP39"/>
    <property type="match status" value="1"/>
</dbReference>
<feature type="domain" description="O-methyltransferase C-terminal" evidence="5">
    <location>
        <begin position="186"/>
        <end position="328"/>
    </location>
</feature>
<keyword evidence="7" id="KW-1185">Reference proteome</keyword>
<sequence>MAPSDLVDRIKAVAVAVENNEIGARETLLDPNRGLLVELETPTEFLQRLYFATVSSLSGILEIAANRKIFQHLQEATDGLGTEANGWHATDVSNAPATERYQHNILFCHRAASRSFGHFPEHFEKAGYKASGLTDGPYQSCFDSNLPFFEWLVVNAPYVDWFASIMSVYRVAPDQGFDSALSDVFVVAVSGGRGCDPASFAAGYSNPPSRLILQDQPGVIAQPKRTTSLRPSSTTSTRPNLSREHVPTPYTQSFLHGWSDDNGVKILQSLKLALKPGYSRVLLNEIVLSEEQPSVPATTMNMMMLGHLGASHERTEDEWRAIATDAGLEINNIHINPGSL</sequence>
<protein>
    <recommendedName>
        <fullName evidence="5">O-methyltransferase C-terminal domain-containing protein</fullName>
    </recommendedName>
</protein>
<dbReference type="EMBL" id="JAGMUU010000022">
    <property type="protein sequence ID" value="KAH7127963.1"/>
    <property type="molecule type" value="Genomic_DNA"/>
</dbReference>
<keyword evidence="1" id="KW-0489">Methyltransferase</keyword>
<proteinExistence type="predicted"/>
<evidence type="ECO:0000313" key="6">
    <source>
        <dbReference type="EMBL" id="KAH7127963.1"/>
    </source>
</evidence>
<dbReference type="OrthoDB" id="3340390at2759"/>
<dbReference type="SUPFAM" id="SSF53335">
    <property type="entry name" value="S-adenosyl-L-methionine-dependent methyltransferases"/>
    <property type="match status" value="1"/>
</dbReference>
<dbReference type="GO" id="GO:0008171">
    <property type="term" value="F:O-methyltransferase activity"/>
    <property type="evidence" value="ECO:0007669"/>
    <property type="project" value="InterPro"/>
</dbReference>
<accession>A0A9P9DYW3</accession>
<organism evidence="6 7">
    <name type="scientific">Dactylonectria estremocensis</name>
    <dbReference type="NCBI Taxonomy" id="1079267"/>
    <lineage>
        <taxon>Eukaryota</taxon>
        <taxon>Fungi</taxon>
        <taxon>Dikarya</taxon>
        <taxon>Ascomycota</taxon>
        <taxon>Pezizomycotina</taxon>
        <taxon>Sordariomycetes</taxon>
        <taxon>Hypocreomycetidae</taxon>
        <taxon>Hypocreales</taxon>
        <taxon>Nectriaceae</taxon>
        <taxon>Dactylonectria</taxon>
    </lineage>
</organism>
<dbReference type="PROSITE" id="PS51683">
    <property type="entry name" value="SAM_OMT_II"/>
    <property type="match status" value="1"/>
</dbReference>
<comment type="caution">
    <text evidence="6">The sequence shown here is derived from an EMBL/GenBank/DDBJ whole genome shotgun (WGS) entry which is preliminary data.</text>
</comment>
<dbReference type="PANTHER" id="PTHR43712">
    <property type="entry name" value="PUTATIVE (AFU_ORTHOLOGUE AFUA_4G14580)-RELATED"/>
    <property type="match status" value="1"/>
</dbReference>
<evidence type="ECO:0000256" key="1">
    <source>
        <dbReference type="ARBA" id="ARBA00022603"/>
    </source>
</evidence>
<evidence type="ECO:0000259" key="5">
    <source>
        <dbReference type="Pfam" id="PF00891"/>
    </source>
</evidence>